<dbReference type="SUPFAM" id="SSF52540">
    <property type="entry name" value="P-loop containing nucleoside triphosphate hydrolases"/>
    <property type="match status" value="1"/>
</dbReference>
<dbReference type="NCBIfam" id="TIGR00017">
    <property type="entry name" value="cmk"/>
    <property type="match status" value="1"/>
</dbReference>
<dbReference type="InterPro" id="IPR011994">
    <property type="entry name" value="Cytidylate_kinase_dom"/>
</dbReference>
<evidence type="ECO:0000256" key="2">
    <source>
        <dbReference type="ARBA" id="ARBA00022679"/>
    </source>
</evidence>
<feature type="domain" description="Cytidylate kinase" evidence="9">
    <location>
        <begin position="7"/>
        <end position="223"/>
    </location>
</feature>
<dbReference type="AlphaFoldDB" id="A0A9X7VVP8"/>
<gene>
    <name evidence="8" type="primary">cmk</name>
    <name evidence="10" type="ORF">JZ786_14435</name>
</gene>
<comment type="subcellular location">
    <subcellularLocation>
        <location evidence="8">Cytoplasm</location>
    </subcellularLocation>
</comment>
<comment type="similarity">
    <text evidence="1 8">Belongs to the cytidylate kinase family. Type 1 subfamily.</text>
</comment>
<keyword evidence="8" id="KW-0963">Cytoplasm</keyword>
<evidence type="ECO:0000313" key="11">
    <source>
        <dbReference type="Proteomes" id="UP000663505"/>
    </source>
</evidence>
<evidence type="ECO:0000256" key="8">
    <source>
        <dbReference type="HAMAP-Rule" id="MF_00238"/>
    </source>
</evidence>
<evidence type="ECO:0000256" key="4">
    <source>
        <dbReference type="ARBA" id="ARBA00022777"/>
    </source>
</evidence>
<proteinExistence type="inferred from homology"/>
<keyword evidence="5 8" id="KW-0067">ATP-binding</keyword>
<keyword evidence="3 8" id="KW-0547">Nucleotide-binding</keyword>
<comment type="catalytic activity">
    <reaction evidence="6 8">
        <text>dCMP + ATP = dCDP + ADP</text>
        <dbReference type="Rhea" id="RHEA:25094"/>
        <dbReference type="ChEBI" id="CHEBI:30616"/>
        <dbReference type="ChEBI" id="CHEBI:57566"/>
        <dbReference type="ChEBI" id="CHEBI:58593"/>
        <dbReference type="ChEBI" id="CHEBI:456216"/>
        <dbReference type="EC" id="2.7.4.25"/>
    </reaction>
</comment>
<evidence type="ECO:0000256" key="3">
    <source>
        <dbReference type="ARBA" id="ARBA00022741"/>
    </source>
</evidence>
<evidence type="ECO:0000256" key="5">
    <source>
        <dbReference type="ARBA" id="ARBA00022840"/>
    </source>
</evidence>
<organism evidence="10 11">
    <name type="scientific">Alicyclobacillus mengziensis</name>
    <dbReference type="NCBI Taxonomy" id="2931921"/>
    <lineage>
        <taxon>Bacteria</taxon>
        <taxon>Bacillati</taxon>
        <taxon>Bacillota</taxon>
        <taxon>Bacilli</taxon>
        <taxon>Bacillales</taxon>
        <taxon>Alicyclobacillaceae</taxon>
        <taxon>Alicyclobacillus</taxon>
    </lineage>
</organism>
<accession>A0A9X7VVP8</accession>
<dbReference type="InterPro" id="IPR003136">
    <property type="entry name" value="Cytidylate_kin"/>
</dbReference>
<dbReference type="PANTHER" id="PTHR21299">
    <property type="entry name" value="CYTIDYLATE KINASE/PANTOATE-BETA-ALANINE LIGASE"/>
    <property type="match status" value="1"/>
</dbReference>
<dbReference type="CDD" id="cd02020">
    <property type="entry name" value="CMPK"/>
    <property type="match status" value="1"/>
</dbReference>
<dbReference type="HAMAP" id="MF_00238">
    <property type="entry name" value="Cytidyl_kinase_type1"/>
    <property type="match status" value="1"/>
</dbReference>
<dbReference type="GO" id="GO:0006220">
    <property type="term" value="P:pyrimidine nucleotide metabolic process"/>
    <property type="evidence" value="ECO:0007669"/>
    <property type="project" value="UniProtKB-UniRule"/>
</dbReference>
<protein>
    <recommendedName>
        <fullName evidence="8">Cytidylate kinase</fullName>
        <shortName evidence="8">CK</shortName>
        <ecNumber evidence="8">2.7.4.25</ecNumber>
    </recommendedName>
    <alternativeName>
        <fullName evidence="8">Cytidine monophosphate kinase</fullName>
        <shortName evidence="8">CMP kinase</shortName>
    </alternativeName>
</protein>
<evidence type="ECO:0000256" key="6">
    <source>
        <dbReference type="ARBA" id="ARBA00047615"/>
    </source>
</evidence>
<reference evidence="10 11" key="1">
    <citation type="submission" date="2021-02" db="EMBL/GenBank/DDBJ databases">
        <title>Alicyclobacillus curvatus sp. nov. and Alicyclobacillus mengziensis sp. nov., two acidophilic bacteria isolated from acid mine drainage.</title>
        <authorList>
            <person name="Huang Y."/>
        </authorList>
    </citation>
    <scope>NUCLEOTIDE SEQUENCE [LARGE SCALE GENOMIC DNA]</scope>
    <source>
        <strain evidence="10 11">S30H14</strain>
    </source>
</reference>
<dbReference type="RefSeq" id="WP_206655114.1">
    <property type="nucleotide sequence ID" value="NZ_CP071182.1"/>
</dbReference>
<dbReference type="GO" id="GO:0036431">
    <property type="term" value="F:dCMP kinase activity"/>
    <property type="evidence" value="ECO:0007669"/>
    <property type="project" value="InterPro"/>
</dbReference>
<dbReference type="GO" id="GO:0005829">
    <property type="term" value="C:cytosol"/>
    <property type="evidence" value="ECO:0007669"/>
    <property type="project" value="TreeGrafter"/>
</dbReference>
<comment type="catalytic activity">
    <reaction evidence="7 8">
        <text>CMP + ATP = CDP + ADP</text>
        <dbReference type="Rhea" id="RHEA:11600"/>
        <dbReference type="ChEBI" id="CHEBI:30616"/>
        <dbReference type="ChEBI" id="CHEBI:58069"/>
        <dbReference type="ChEBI" id="CHEBI:60377"/>
        <dbReference type="ChEBI" id="CHEBI:456216"/>
        <dbReference type="EC" id="2.7.4.25"/>
    </reaction>
</comment>
<name>A0A9X7VVP8_9BACL</name>
<keyword evidence="2 8" id="KW-0808">Transferase</keyword>
<dbReference type="PANTHER" id="PTHR21299:SF2">
    <property type="entry name" value="CYTIDYLATE KINASE"/>
    <property type="match status" value="1"/>
</dbReference>
<dbReference type="EMBL" id="CP071182">
    <property type="protein sequence ID" value="QSO45745.1"/>
    <property type="molecule type" value="Genomic_DNA"/>
</dbReference>
<evidence type="ECO:0000259" key="9">
    <source>
        <dbReference type="Pfam" id="PF02224"/>
    </source>
</evidence>
<feature type="binding site" evidence="8">
    <location>
        <begin position="11"/>
        <end position="19"/>
    </location>
    <ligand>
        <name>ATP</name>
        <dbReference type="ChEBI" id="CHEBI:30616"/>
    </ligand>
</feature>
<dbReference type="GO" id="GO:0015949">
    <property type="term" value="P:nucleobase-containing small molecule interconversion"/>
    <property type="evidence" value="ECO:0007669"/>
    <property type="project" value="TreeGrafter"/>
</dbReference>
<keyword evidence="4 8" id="KW-0418">Kinase</keyword>
<dbReference type="Gene3D" id="3.40.50.300">
    <property type="entry name" value="P-loop containing nucleotide triphosphate hydrolases"/>
    <property type="match status" value="1"/>
</dbReference>
<dbReference type="GO" id="GO:0005524">
    <property type="term" value="F:ATP binding"/>
    <property type="evidence" value="ECO:0007669"/>
    <property type="project" value="UniProtKB-UniRule"/>
</dbReference>
<dbReference type="InterPro" id="IPR027417">
    <property type="entry name" value="P-loop_NTPase"/>
</dbReference>
<dbReference type="Pfam" id="PF02224">
    <property type="entry name" value="Cytidylate_kin"/>
    <property type="match status" value="1"/>
</dbReference>
<dbReference type="KEGG" id="afx:JZ786_14435"/>
<dbReference type="EC" id="2.7.4.25" evidence="8"/>
<dbReference type="Proteomes" id="UP000663505">
    <property type="component" value="Chromosome"/>
</dbReference>
<evidence type="ECO:0000313" key="10">
    <source>
        <dbReference type="EMBL" id="QSO45745.1"/>
    </source>
</evidence>
<evidence type="ECO:0000256" key="1">
    <source>
        <dbReference type="ARBA" id="ARBA00009427"/>
    </source>
</evidence>
<keyword evidence="11" id="KW-1185">Reference proteome</keyword>
<sequence length="227" mass="24996">MVEHVSIAIDGPAGAGKSTVARIVAKRLGLLYVDTGAMYRSVAWLAVRFGVRPSDELGLTRLLDEYLLGFERDPALGTLVVRFQNQDITPELRSPEVSGIVSQLSVHPLVRERLTSIQRSLRRDTGVVMDGRDIGTVVMPDADVKVFLTASLDERARRRAEEITAAQGREVSEVSIRKSMAERDARDSSRDVAPLRPAADAYILDSTGKSIDEVVDEILRLVRESVK</sequence>
<evidence type="ECO:0000256" key="7">
    <source>
        <dbReference type="ARBA" id="ARBA00048478"/>
    </source>
</evidence>